<comment type="caution">
    <text evidence="4">The sequence shown here is derived from an EMBL/GenBank/DDBJ whole genome shotgun (WGS) entry which is preliminary data.</text>
</comment>
<keyword evidence="3" id="KW-0472">Membrane</keyword>
<dbReference type="SUPFAM" id="SSF54523">
    <property type="entry name" value="Pili subunits"/>
    <property type="match status" value="1"/>
</dbReference>
<accession>A0ABV6G907</accession>
<keyword evidence="3" id="KW-0812">Transmembrane</keyword>
<dbReference type="PROSITE" id="PS00409">
    <property type="entry name" value="PROKAR_NTER_METHYL"/>
    <property type="match status" value="1"/>
</dbReference>
<evidence type="ECO:0000313" key="5">
    <source>
        <dbReference type="Proteomes" id="UP001589854"/>
    </source>
</evidence>
<evidence type="ECO:0000256" key="3">
    <source>
        <dbReference type="SAM" id="Phobius"/>
    </source>
</evidence>
<sequence>MIKKLLKNQRGLTLIELLAVIVILGIIAAIAVPSIGNIIDNTEDKAIVSEAIQIINAAKIVSSTDTDATIFVHKDETTGEINISDYVENVENEDYTITRNANGDYSISDHPSVGLANSAANATSATEEQLINYTN</sequence>
<dbReference type="NCBIfam" id="TIGR02532">
    <property type="entry name" value="IV_pilin_GFxxxE"/>
    <property type="match status" value="1"/>
</dbReference>
<keyword evidence="2" id="KW-0178">Competence</keyword>
<evidence type="ECO:0000313" key="4">
    <source>
        <dbReference type="EMBL" id="MFC0270169.1"/>
    </source>
</evidence>
<evidence type="ECO:0000256" key="2">
    <source>
        <dbReference type="ARBA" id="ARBA00023287"/>
    </source>
</evidence>
<dbReference type="Gene3D" id="3.30.700.10">
    <property type="entry name" value="Glycoprotein, Type 4 Pilin"/>
    <property type="match status" value="1"/>
</dbReference>
<dbReference type="InterPro" id="IPR045584">
    <property type="entry name" value="Pilin-like"/>
</dbReference>
<evidence type="ECO:0000256" key="1">
    <source>
        <dbReference type="ARBA" id="ARBA00004241"/>
    </source>
</evidence>
<dbReference type="InterPro" id="IPR012902">
    <property type="entry name" value="N_methyl_site"/>
</dbReference>
<protein>
    <submittedName>
        <fullName evidence="4">Type II secretion system protein</fullName>
    </submittedName>
</protein>
<dbReference type="Pfam" id="PF07963">
    <property type="entry name" value="N_methyl"/>
    <property type="match status" value="1"/>
</dbReference>
<gene>
    <name evidence="4" type="ORF">ACFFIX_01675</name>
</gene>
<proteinExistence type="predicted"/>
<reference evidence="4 5" key="1">
    <citation type="submission" date="2024-09" db="EMBL/GenBank/DDBJ databases">
        <authorList>
            <person name="Sun Q."/>
            <person name="Mori K."/>
        </authorList>
    </citation>
    <scope>NUCLEOTIDE SEQUENCE [LARGE SCALE GENOMIC DNA]</scope>
    <source>
        <strain evidence="4 5">CCM 7228</strain>
    </source>
</reference>
<feature type="transmembrane region" description="Helical" evidence="3">
    <location>
        <begin position="12"/>
        <end position="32"/>
    </location>
</feature>
<comment type="subcellular location">
    <subcellularLocation>
        <location evidence="1">Cell surface</location>
    </subcellularLocation>
</comment>
<dbReference type="RefSeq" id="WP_378929850.1">
    <property type="nucleotide sequence ID" value="NZ_JBHLVO010000001.1"/>
</dbReference>
<dbReference type="EMBL" id="JBHLVO010000001">
    <property type="protein sequence ID" value="MFC0270169.1"/>
    <property type="molecule type" value="Genomic_DNA"/>
</dbReference>
<keyword evidence="5" id="KW-1185">Reference proteome</keyword>
<name>A0ABV6G907_9BACI</name>
<organism evidence="4 5">
    <name type="scientific">Metabacillus herbersteinensis</name>
    <dbReference type="NCBI Taxonomy" id="283816"/>
    <lineage>
        <taxon>Bacteria</taxon>
        <taxon>Bacillati</taxon>
        <taxon>Bacillota</taxon>
        <taxon>Bacilli</taxon>
        <taxon>Bacillales</taxon>
        <taxon>Bacillaceae</taxon>
        <taxon>Metabacillus</taxon>
    </lineage>
</organism>
<keyword evidence="3" id="KW-1133">Transmembrane helix</keyword>
<dbReference type="Proteomes" id="UP001589854">
    <property type="component" value="Unassembled WGS sequence"/>
</dbReference>